<protein>
    <submittedName>
        <fullName evidence="2">Uncharacterized protein</fullName>
    </submittedName>
</protein>
<accession>A0A0P1BDG9</accession>
<feature type="compositionally biased region" description="Polar residues" evidence="1">
    <location>
        <begin position="16"/>
        <end position="32"/>
    </location>
</feature>
<dbReference type="Proteomes" id="UP000054845">
    <property type="component" value="Unassembled WGS sequence"/>
</dbReference>
<evidence type="ECO:0000256" key="1">
    <source>
        <dbReference type="SAM" id="MobiDB-lite"/>
    </source>
</evidence>
<feature type="compositionally biased region" description="Polar residues" evidence="1">
    <location>
        <begin position="153"/>
        <end position="162"/>
    </location>
</feature>
<keyword evidence="3" id="KW-1185">Reference proteome</keyword>
<feature type="compositionally biased region" description="Low complexity" evidence="1">
    <location>
        <begin position="33"/>
        <end position="42"/>
    </location>
</feature>
<name>A0A0P1BDG9_9BASI</name>
<feature type="region of interest" description="Disordered" evidence="1">
    <location>
        <begin position="1"/>
        <end position="49"/>
    </location>
</feature>
<reference evidence="2 3" key="1">
    <citation type="submission" date="2014-09" db="EMBL/GenBank/DDBJ databases">
        <authorList>
            <person name="Magalhaes I.L.F."/>
            <person name="Oliveira U."/>
            <person name="Santos F.R."/>
            <person name="Vidigal T.H.D.A."/>
            <person name="Brescovit A.D."/>
            <person name="Santos A.J."/>
        </authorList>
    </citation>
    <scope>NUCLEOTIDE SEQUENCE [LARGE SCALE GENOMIC DNA]</scope>
</reference>
<dbReference type="OrthoDB" id="10423409at2759"/>
<sequence>MARKNKGTKKAAVPGSMTNTIPAPNPQAGTNATSPTKTTTEPSKSRPHATSMQMNGVFAAIHRMEKKVDSQELILHSILDNLLALATKHAALSQAPHLALAGPSIADEADSSGGLDQTSALATELENFRADLSRHVAGRLKGLERMLDGLATTPDNSKTESVPSERAAPGTGGTTGHSDDL</sequence>
<feature type="region of interest" description="Disordered" evidence="1">
    <location>
        <begin position="147"/>
        <end position="181"/>
    </location>
</feature>
<evidence type="ECO:0000313" key="3">
    <source>
        <dbReference type="Proteomes" id="UP000054845"/>
    </source>
</evidence>
<proteinExistence type="predicted"/>
<dbReference type="AlphaFoldDB" id="A0A0P1BDG9"/>
<dbReference type="EMBL" id="CCYA01000217">
    <property type="protein sequence ID" value="CEH13313.1"/>
    <property type="molecule type" value="Genomic_DNA"/>
</dbReference>
<evidence type="ECO:0000313" key="2">
    <source>
        <dbReference type="EMBL" id="CEH13313.1"/>
    </source>
</evidence>
<organism evidence="2 3">
    <name type="scientific">Ceraceosorus bombacis</name>
    <dbReference type="NCBI Taxonomy" id="401625"/>
    <lineage>
        <taxon>Eukaryota</taxon>
        <taxon>Fungi</taxon>
        <taxon>Dikarya</taxon>
        <taxon>Basidiomycota</taxon>
        <taxon>Ustilaginomycotina</taxon>
        <taxon>Exobasidiomycetes</taxon>
        <taxon>Ceraceosorales</taxon>
        <taxon>Ceraceosoraceae</taxon>
        <taxon>Ceraceosorus</taxon>
    </lineage>
</organism>